<dbReference type="InterPro" id="IPR010730">
    <property type="entry name" value="HET"/>
</dbReference>
<accession>A0AAE8SZD4</accession>
<sequence>MSTPSSPHEAYAPLSDGSSIRLLRRLNRNQPGPMRFSIEHHNLSDPDLAYHCLSYTWGNPFAHGRGFSEFYDEVSPLYRPDRTVPIIVDERPMRVSKNLYDALATLPESAYLDYTNRPTRNRGQTVVHGAAAKGRCSLLLRHVKCGADLNAVDDGGKTPLHHAAANGFDDCVELLCKTGALREAKDKDGQTAEDLAVSAGHESTVLLLQEWMSRPDPEPSSIPLEEDGPEKLIWIDAICINQSDLDEKGIQVRMMNTIYSRASFVIGWLGPEDSHTEDGVRALNTLAAHLPQFQKSSIEPFSGSGANHYSDAGIPPISRSEWDGLASIYQRQWFRRTWIVQEAVLPVVLIIYCGKHMLSIHELGTVAQSLRVAEALGGTRKGTNYTLPGEIAVSVEWNMAEVFKWREKMYWAYRAETEEERRGYREGFTLARLVGDFRTFLASDVRDKIFSLDGILNAFTEGGQGNGINGVDYHMDVATVYTAATRRIIQEEGNLGILTSGAGNQPEKSGEQARLPSWAPNFAVPGVGAAPGFSADGGIAFPGPRDSVPNSSLLGIKGLRVGRIRQAGGRVSTAPGGIMMFDPSHLKLVLSLRDTARQPGAEKPVLTEILWRTLCMNTSTGAFFDSSQFGPVAPDDMGNQFTIFMALMLLAGADQKVLESVGLSADQTREMHTIIHKPACNPWKESLASALDHLDALVEYDGEKCLAPTRQEILMLWDNLKYTLMRTTPARADGSPLEFSVPPAVADGTDRIVGRGVVNGDSPVYMKCRGFGSSYLMAYGGRQLVTIFDADVGFLGLAPVAAKKGDEIWILPGLNAPAVLRRVADGADHGDVAADDLEGLSLNENVVRYSFVGIAYVHGIMNGEAIESREGELRDIDLV</sequence>
<dbReference type="InterPro" id="IPR002110">
    <property type="entry name" value="Ankyrin_rpt"/>
</dbReference>
<organism evidence="3 4">
    <name type="scientific">Cephalotrichum gorgonifer</name>
    <dbReference type="NCBI Taxonomy" id="2041049"/>
    <lineage>
        <taxon>Eukaryota</taxon>
        <taxon>Fungi</taxon>
        <taxon>Dikarya</taxon>
        <taxon>Ascomycota</taxon>
        <taxon>Pezizomycotina</taxon>
        <taxon>Sordariomycetes</taxon>
        <taxon>Hypocreomycetidae</taxon>
        <taxon>Microascales</taxon>
        <taxon>Microascaceae</taxon>
        <taxon>Cephalotrichum</taxon>
    </lineage>
</organism>
<evidence type="ECO:0000259" key="2">
    <source>
        <dbReference type="Pfam" id="PF06985"/>
    </source>
</evidence>
<dbReference type="SMART" id="SM00248">
    <property type="entry name" value="ANK"/>
    <property type="match status" value="3"/>
</dbReference>
<dbReference type="PANTHER" id="PTHR24148:SF64">
    <property type="entry name" value="HETEROKARYON INCOMPATIBILITY DOMAIN-CONTAINING PROTEIN"/>
    <property type="match status" value="1"/>
</dbReference>
<dbReference type="Proteomes" id="UP001187682">
    <property type="component" value="Unassembled WGS sequence"/>
</dbReference>
<dbReference type="InterPro" id="IPR036770">
    <property type="entry name" value="Ankyrin_rpt-contain_sf"/>
</dbReference>
<dbReference type="SUPFAM" id="SSF48403">
    <property type="entry name" value="Ankyrin repeat"/>
    <property type="match status" value="1"/>
</dbReference>
<evidence type="ECO:0000313" key="4">
    <source>
        <dbReference type="Proteomes" id="UP001187682"/>
    </source>
</evidence>
<evidence type="ECO:0000256" key="1">
    <source>
        <dbReference type="PROSITE-ProRule" id="PRU00023"/>
    </source>
</evidence>
<name>A0AAE8SZD4_9PEZI</name>
<dbReference type="Gene3D" id="1.25.40.20">
    <property type="entry name" value="Ankyrin repeat-containing domain"/>
    <property type="match status" value="1"/>
</dbReference>
<keyword evidence="4" id="KW-1185">Reference proteome</keyword>
<dbReference type="Pfam" id="PF06985">
    <property type="entry name" value="HET"/>
    <property type="match status" value="1"/>
</dbReference>
<proteinExistence type="predicted"/>
<dbReference type="PROSITE" id="PS50297">
    <property type="entry name" value="ANK_REP_REGION"/>
    <property type="match status" value="1"/>
</dbReference>
<dbReference type="InterPro" id="IPR052895">
    <property type="entry name" value="HetReg/Transcr_Mod"/>
</dbReference>
<evidence type="ECO:0000313" key="3">
    <source>
        <dbReference type="EMBL" id="SPO06826.1"/>
    </source>
</evidence>
<dbReference type="EMBL" id="ONZQ02000017">
    <property type="protein sequence ID" value="SPO06826.1"/>
    <property type="molecule type" value="Genomic_DNA"/>
</dbReference>
<comment type="caution">
    <text evidence="3">The sequence shown here is derived from an EMBL/GenBank/DDBJ whole genome shotgun (WGS) entry which is preliminary data.</text>
</comment>
<feature type="repeat" description="ANK" evidence="1">
    <location>
        <begin position="155"/>
        <end position="187"/>
    </location>
</feature>
<dbReference type="Pfam" id="PF12796">
    <property type="entry name" value="Ank_2"/>
    <property type="match status" value="1"/>
</dbReference>
<dbReference type="PROSITE" id="PS50088">
    <property type="entry name" value="ANK_REPEAT"/>
    <property type="match status" value="2"/>
</dbReference>
<gene>
    <name evidence="3" type="ORF">DNG_09520</name>
</gene>
<feature type="repeat" description="ANK" evidence="1">
    <location>
        <begin position="122"/>
        <end position="154"/>
    </location>
</feature>
<protein>
    <recommendedName>
        <fullName evidence="2">Heterokaryon incompatibility domain-containing protein</fullName>
    </recommendedName>
</protein>
<reference evidence="3" key="1">
    <citation type="submission" date="2018-03" db="EMBL/GenBank/DDBJ databases">
        <authorList>
            <person name="Guldener U."/>
        </authorList>
    </citation>
    <scope>NUCLEOTIDE SEQUENCE</scope>
</reference>
<dbReference type="AlphaFoldDB" id="A0AAE8SZD4"/>
<dbReference type="PANTHER" id="PTHR24148">
    <property type="entry name" value="ANKYRIN REPEAT DOMAIN-CONTAINING PROTEIN 39 HOMOLOG-RELATED"/>
    <property type="match status" value="1"/>
</dbReference>
<feature type="domain" description="Heterokaryon incompatibility" evidence="2">
    <location>
        <begin position="230"/>
        <end position="342"/>
    </location>
</feature>
<keyword evidence="1" id="KW-0040">ANK repeat</keyword>